<evidence type="ECO:0000313" key="2">
    <source>
        <dbReference type="Proteomes" id="UP001259347"/>
    </source>
</evidence>
<proteinExistence type="predicted"/>
<dbReference type="RefSeq" id="WP_310020047.1">
    <property type="nucleotide sequence ID" value="NZ_JAVDUM010000007.1"/>
</dbReference>
<dbReference type="Gene3D" id="3.40.1190.20">
    <property type="match status" value="1"/>
</dbReference>
<accession>A0ABU1SCJ4</accession>
<protein>
    <submittedName>
        <fullName evidence="1">Sugar/nucleoside kinase (Ribokinase family)</fullName>
    </submittedName>
</protein>
<sequence>MEGQVIVIGGVRIDEIRDPRGLREVPAGRGLDVARVLASAGIDVTVLAGIAEDQDGAWIRSAAEDAGVRLVALNAPEGTPRRRVVDDGRTPPVIDWCGTVLGSGGAAAPAEGDEASIARVVAGAVARAVAGARVVVFADSRGRGIAIDPDAPVTVELCEGEPPMVYGTQISEDDRVLLDRILTALEQPGASSESRLRRSLDRVAT</sequence>
<keyword evidence="2" id="KW-1185">Reference proteome</keyword>
<keyword evidence="1" id="KW-0418">Kinase</keyword>
<dbReference type="EMBL" id="JAVDUM010000007">
    <property type="protein sequence ID" value="MDR6867347.1"/>
    <property type="molecule type" value="Genomic_DNA"/>
</dbReference>
<gene>
    <name evidence="1" type="ORF">J2Y69_001948</name>
</gene>
<reference evidence="1 2" key="1">
    <citation type="submission" date="2023-07" db="EMBL/GenBank/DDBJ databases">
        <title>Sorghum-associated microbial communities from plants grown in Nebraska, USA.</title>
        <authorList>
            <person name="Schachtman D."/>
        </authorList>
    </citation>
    <scope>NUCLEOTIDE SEQUENCE [LARGE SCALE GENOMIC DNA]</scope>
    <source>
        <strain evidence="1 2">2980</strain>
    </source>
</reference>
<dbReference type="SUPFAM" id="SSF53613">
    <property type="entry name" value="Ribokinase-like"/>
    <property type="match status" value="1"/>
</dbReference>
<dbReference type="InterPro" id="IPR029056">
    <property type="entry name" value="Ribokinase-like"/>
</dbReference>
<dbReference type="Proteomes" id="UP001259347">
    <property type="component" value="Unassembled WGS sequence"/>
</dbReference>
<comment type="caution">
    <text evidence="1">The sequence shown here is derived from an EMBL/GenBank/DDBJ whole genome shotgun (WGS) entry which is preliminary data.</text>
</comment>
<evidence type="ECO:0000313" key="1">
    <source>
        <dbReference type="EMBL" id="MDR6867347.1"/>
    </source>
</evidence>
<keyword evidence="1" id="KW-0808">Transferase</keyword>
<organism evidence="1 2">
    <name type="scientific">Microbacterium resistens</name>
    <dbReference type="NCBI Taxonomy" id="156977"/>
    <lineage>
        <taxon>Bacteria</taxon>
        <taxon>Bacillati</taxon>
        <taxon>Actinomycetota</taxon>
        <taxon>Actinomycetes</taxon>
        <taxon>Micrococcales</taxon>
        <taxon>Microbacteriaceae</taxon>
        <taxon>Microbacterium</taxon>
    </lineage>
</organism>
<dbReference type="GO" id="GO:0016301">
    <property type="term" value="F:kinase activity"/>
    <property type="evidence" value="ECO:0007669"/>
    <property type="project" value="UniProtKB-KW"/>
</dbReference>
<name>A0ABU1SCJ4_9MICO</name>